<protein>
    <submittedName>
        <fullName evidence="4">Uncharacterized protein</fullName>
    </submittedName>
</protein>
<feature type="compositionally biased region" description="Polar residues" evidence="1">
    <location>
        <begin position="538"/>
        <end position="554"/>
    </location>
</feature>
<organism evidence="4 5">
    <name type="scientific">Cichlidogyrus casuarinus</name>
    <dbReference type="NCBI Taxonomy" id="1844966"/>
    <lineage>
        <taxon>Eukaryota</taxon>
        <taxon>Metazoa</taxon>
        <taxon>Spiralia</taxon>
        <taxon>Lophotrochozoa</taxon>
        <taxon>Platyhelminthes</taxon>
        <taxon>Monogenea</taxon>
        <taxon>Monopisthocotylea</taxon>
        <taxon>Dactylogyridea</taxon>
        <taxon>Ancyrocephalidae</taxon>
        <taxon>Cichlidogyrus</taxon>
    </lineage>
</organism>
<evidence type="ECO:0000313" key="5">
    <source>
        <dbReference type="Proteomes" id="UP001626550"/>
    </source>
</evidence>
<gene>
    <name evidence="4" type="ORF">Ciccas_010777</name>
</gene>
<feature type="compositionally biased region" description="Polar residues" evidence="1">
    <location>
        <begin position="293"/>
        <end position="306"/>
    </location>
</feature>
<evidence type="ECO:0000256" key="3">
    <source>
        <dbReference type="SAM" id="SignalP"/>
    </source>
</evidence>
<name>A0ABD2PT45_9PLAT</name>
<proteinExistence type="predicted"/>
<keyword evidence="5" id="KW-1185">Reference proteome</keyword>
<evidence type="ECO:0000313" key="4">
    <source>
        <dbReference type="EMBL" id="KAL3310652.1"/>
    </source>
</evidence>
<feature type="region of interest" description="Disordered" evidence="1">
    <location>
        <begin position="291"/>
        <end position="311"/>
    </location>
</feature>
<dbReference type="EMBL" id="JBJKFK010002765">
    <property type="protein sequence ID" value="KAL3310652.1"/>
    <property type="molecule type" value="Genomic_DNA"/>
</dbReference>
<feature type="chain" id="PRO_5044762609" evidence="3">
    <location>
        <begin position="19"/>
        <end position="631"/>
    </location>
</feature>
<accession>A0ABD2PT45</accession>
<keyword evidence="2" id="KW-0812">Transmembrane</keyword>
<sequence length="631" mass="70195">MHRATIPLLVLFSFIVTGQEIVPSLPHLFANHTREDFLVKSKECPAACISGLDSDAEVTCSDFTSDSYFPKMNFTDLRRFKCTVNELGGISIGKKETVKTIAAGSLVDLIEISLETGLIPPGSPIHLNLKLNIVELQARTFKGIQDRLTGLKIYNVYKIHPDSLVDLHHLSSLEFETKGLPKPFLDEKILGNAQVLSQQEKEELLPKIPPFLRLRFADDSLPLALNLPFSCHQCATQSSNEKPLIILILRPSQPKGGLSLFFPKSCRVSPNDLGCPNLISQTTNLKLNDEPEQQAQTNLTESQASGDRSGDSLFDQLNFKDPMLEQDSSDSREEQRKLNQSEGGSGSKVKLALMLLAIWCTIITLILVLVAVITAKRRSQRKIMMLTPCPSGEFQKFEVRRESLISGSRSQICINGTVNPQFFTPLHRSPSQAYLPNELQRPRLSQDEDMKSLTTSSGFYTPSLAMHGSIGRLSLRHSQLDMSRTPNAHMTRIPNNRHNSYLHGSNLDIMYFPQPKTLGRNAHLPPAFKQPALKNSPSLLTLAPSTHPTKSQELTHLPRESSLSSNAMNQIRQSSTDLSNDLECSSVKTLIQNGHICQDMEPPLVPPHGKRRQSTAMYLNNGTGEEHSSWE</sequence>
<dbReference type="Proteomes" id="UP001626550">
    <property type="component" value="Unassembled WGS sequence"/>
</dbReference>
<feature type="region of interest" description="Disordered" evidence="1">
    <location>
        <begin position="324"/>
        <end position="345"/>
    </location>
</feature>
<evidence type="ECO:0000256" key="2">
    <source>
        <dbReference type="SAM" id="Phobius"/>
    </source>
</evidence>
<feature type="signal peptide" evidence="3">
    <location>
        <begin position="1"/>
        <end position="18"/>
    </location>
</feature>
<dbReference type="AlphaFoldDB" id="A0ABD2PT45"/>
<reference evidence="4 5" key="1">
    <citation type="submission" date="2024-11" db="EMBL/GenBank/DDBJ databases">
        <title>Adaptive evolution of stress response genes in parasites aligns with host niche diversity.</title>
        <authorList>
            <person name="Hahn C."/>
            <person name="Resl P."/>
        </authorList>
    </citation>
    <scope>NUCLEOTIDE SEQUENCE [LARGE SCALE GENOMIC DNA]</scope>
    <source>
        <strain evidence="4">EGGRZ-B1_66</strain>
        <tissue evidence="4">Body</tissue>
    </source>
</reference>
<comment type="caution">
    <text evidence="4">The sequence shown here is derived from an EMBL/GenBank/DDBJ whole genome shotgun (WGS) entry which is preliminary data.</text>
</comment>
<feature type="transmembrane region" description="Helical" evidence="2">
    <location>
        <begin position="351"/>
        <end position="375"/>
    </location>
</feature>
<feature type="compositionally biased region" description="Basic and acidic residues" evidence="1">
    <location>
        <begin position="329"/>
        <end position="339"/>
    </location>
</feature>
<feature type="region of interest" description="Disordered" evidence="1">
    <location>
        <begin position="538"/>
        <end position="566"/>
    </location>
</feature>
<keyword evidence="2" id="KW-0472">Membrane</keyword>
<keyword evidence="3" id="KW-0732">Signal</keyword>
<evidence type="ECO:0000256" key="1">
    <source>
        <dbReference type="SAM" id="MobiDB-lite"/>
    </source>
</evidence>
<keyword evidence="2" id="KW-1133">Transmembrane helix</keyword>